<reference evidence="1 2" key="1">
    <citation type="submission" date="2015-07" db="EMBL/GenBank/DDBJ databases">
        <title>The genome of Pseudoloma neurophilia, a relevant intracellular parasite of the zebrafish.</title>
        <authorList>
            <person name="Ndikumana S."/>
            <person name="Pelin A."/>
            <person name="Sanders J."/>
            <person name="Corradi N."/>
        </authorList>
    </citation>
    <scope>NUCLEOTIDE SEQUENCE [LARGE SCALE GENOMIC DNA]</scope>
    <source>
        <strain evidence="1 2">MK1</strain>
    </source>
</reference>
<dbReference type="SUPFAM" id="SSF53098">
    <property type="entry name" value="Ribonuclease H-like"/>
    <property type="match status" value="1"/>
</dbReference>
<dbReference type="EMBL" id="LGUB01001138">
    <property type="protein sequence ID" value="KRH92178.1"/>
    <property type="molecule type" value="Genomic_DNA"/>
</dbReference>
<evidence type="ECO:0000313" key="2">
    <source>
        <dbReference type="Proteomes" id="UP000051530"/>
    </source>
</evidence>
<gene>
    <name evidence="1" type="ORF">M153_103040001</name>
</gene>
<proteinExistence type="predicted"/>
<dbReference type="Proteomes" id="UP000051530">
    <property type="component" value="Unassembled WGS sequence"/>
</dbReference>
<evidence type="ECO:0000313" key="1">
    <source>
        <dbReference type="EMBL" id="KRH92178.1"/>
    </source>
</evidence>
<accession>A0A0R0LRR3</accession>
<sequence>RSLMEKLIKICNKDADDWDEVLPIALYCYRRCPIGRLRKSPFEILYGRQPSDLYDSSQPITVTGDEDEFMQKIYELRNIYQENAKEKRIAEIKRLPVGRDVDDMVIGEVVYRRALPGERLDKFHPRFIGPCRIIRTNQHGSCVVMDLDGVSRTLNRKDLIKQGHIERECIVVKEGEVLPAEGINMQDILPLRNA</sequence>
<dbReference type="InterPro" id="IPR036397">
    <property type="entry name" value="RNaseH_sf"/>
</dbReference>
<dbReference type="GO" id="GO:0003676">
    <property type="term" value="F:nucleic acid binding"/>
    <property type="evidence" value="ECO:0007669"/>
    <property type="project" value="InterPro"/>
</dbReference>
<feature type="non-terminal residue" evidence="1">
    <location>
        <position position="1"/>
    </location>
</feature>
<dbReference type="Gene3D" id="3.30.420.10">
    <property type="entry name" value="Ribonuclease H-like superfamily/Ribonuclease H"/>
    <property type="match status" value="1"/>
</dbReference>
<dbReference type="OrthoDB" id="1935586at2759"/>
<keyword evidence="2" id="KW-1185">Reference proteome</keyword>
<dbReference type="AlphaFoldDB" id="A0A0R0LRR3"/>
<dbReference type="InterPro" id="IPR012337">
    <property type="entry name" value="RNaseH-like_sf"/>
</dbReference>
<protein>
    <submittedName>
        <fullName evidence="1">Putative transposable element</fullName>
    </submittedName>
</protein>
<comment type="caution">
    <text evidence="1">The sequence shown here is derived from an EMBL/GenBank/DDBJ whole genome shotgun (WGS) entry which is preliminary data.</text>
</comment>
<name>A0A0R0LRR3_9MICR</name>
<dbReference type="VEuPathDB" id="MicrosporidiaDB:M153_103040001"/>
<organism evidence="1 2">
    <name type="scientific">Pseudoloma neurophilia</name>
    <dbReference type="NCBI Taxonomy" id="146866"/>
    <lineage>
        <taxon>Eukaryota</taxon>
        <taxon>Fungi</taxon>
        <taxon>Fungi incertae sedis</taxon>
        <taxon>Microsporidia</taxon>
        <taxon>Pseudoloma</taxon>
    </lineage>
</organism>